<name>A0AAD6K2B1_9ROSI</name>
<keyword evidence="2" id="KW-1185">Reference proteome</keyword>
<comment type="caution">
    <text evidence="1">The sequence shown here is derived from an EMBL/GenBank/DDBJ whole genome shotgun (WGS) entry which is preliminary data.</text>
</comment>
<dbReference type="EMBL" id="JAPFFJ010000012">
    <property type="protein sequence ID" value="KAJ6414499.1"/>
    <property type="molecule type" value="Genomic_DNA"/>
</dbReference>
<organism evidence="1 2">
    <name type="scientific">Salix udensis</name>
    <dbReference type="NCBI Taxonomy" id="889485"/>
    <lineage>
        <taxon>Eukaryota</taxon>
        <taxon>Viridiplantae</taxon>
        <taxon>Streptophyta</taxon>
        <taxon>Embryophyta</taxon>
        <taxon>Tracheophyta</taxon>
        <taxon>Spermatophyta</taxon>
        <taxon>Magnoliopsida</taxon>
        <taxon>eudicotyledons</taxon>
        <taxon>Gunneridae</taxon>
        <taxon>Pentapetalae</taxon>
        <taxon>rosids</taxon>
        <taxon>fabids</taxon>
        <taxon>Malpighiales</taxon>
        <taxon>Salicaceae</taxon>
        <taxon>Saliceae</taxon>
        <taxon>Salix</taxon>
    </lineage>
</organism>
<evidence type="ECO:0000313" key="1">
    <source>
        <dbReference type="EMBL" id="KAJ6414499.1"/>
    </source>
</evidence>
<sequence length="125" mass="14308">MVRDPSAWSLKSKTRLISVLFSLLGDPRPCFPGWCHNMVPAEDRASVCFYLRTPGDCHNSYSECHLFRGCSESRNFDWSCNNSLRILRSDLGEVTRGDQEGRRRGKFWPCLVLSKSPPAAKQEQR</sequence>
<proteinExistence type="predicted"/>
<dbReference type="AlphaFoldDB" id="A0AAD6K2B1"/>
<evidence type="ECO:0000313" key="2">
    <source>
        <dbReference type="Proteomes" id="UP001162972"/>
    </source>
</evidence>
<reference evidence="1 2" key="1">
    <citation type="journal article" date="2023" name="Int. J. Mol. Sci.">
        <title>De Novo Assembly and Annotation of 11 Diverse Shrub Willow (Salix) Genomes Reveals Novel Gene Organization in Sex-Linked Regions.</title>
        <authorList>
            <person name="Hyden B."/>
            <person name="Feng K."/>
            <person name="Yates T.B."/>
            <person name="Jawdy S."/>
            <person name="Cereghino C."/>
            <person name="Smart L.B."/>
            <person name="Muchero W."/>
        </authorList>
    </citation>
    <scope>NUCLEOTIDE SEQUENCE [LARGE SCALE GENOMIC DNA]</scope>
    <source>
        <tissue evidence="1">Shoot tip</tissue>
    </source>
</reference>
<dbReference type="Proteomes" id="UP001162972">
    <property type="component" value="Chromosome 3"/>
</dbReference>
<protein>
    <submittedName>
        <fullName evidence="1">Uncharacterized protein</fullName>
    </submittedName>
</protein>
<gene>
    <name evidence="1" type="ORF">OIU84_003491</name>
</gene>
<accession>A0AAD6K2B1</accession>